<name>A0ABX0UB93_9FLAO</name>
<dbReference type="RefSeq" id="WP_167188045.1">
    <property type="nucleotide sequence ID" value="NZ_JAASQL010000002.1"/>
</dbReference>
<keyword evidence="3" id="KW-1185">Reference proteome</keyword>
<evidence type="ECO:0000256" key="1">
    <source>
        <dbReference type="SAM" id="Phobius"/>
    </source>
</evidence>
<dbReference type="Proteomes" id="UP000745859">
    <property type="component" value="Unassembled WGS sequence"/>
</dbReference>
<organism evidence="2 3">
    <name type="scientific">Wenyingzhuangia heitensis</name>
    <dbReference type="NCBI Taxonomy" id="1487859"/>
    <lineage>
        <taxon>Bacteria</taxon>
        <taxon>Pseudomonadati</taxon>
        <taxon>Bacteroidota</taxon>
        <taxon>Flavobacteriia</taxon>
        <taxon>Flavobacteriales</taxon>
        <taxon>Flavobacteriaceae</taxon>
        <taxon>Wenyingzhuangia</taxon>
    </lineage>
</organism>
<proteinExistence type="predicted"/>
<dbReference type="EMBL" id="JAASQL010000002">
    <property type="protein sequence ID" value="NIJ45624.1"/>
    <property type="molecule type" value="Genomic_DNA"/>
</dbReference>
<keyword evidence="1" id="KW-1133">Transmembrane helix</keyword>
<gene>
    <name evidence="2" type="ORF">FHR24_002092</name>
</gene>
<evidence type="ECO:0000313" key="3">
    <source>
        <dbReference type="Proteomes" id="UP000745859"/>
    </source>
</evidence>
<comment type="caution">
    <text evidence="2">The sequence shown here is derived from an EMBL/GenBank/DDBJ whole genome shotgun (WGS) entry which is preliminary data.</text>
</comment>
<keyword evidence="1" id="KW-0472">Membrane</keyword>
<evidence type="ECO:0008006" key="4">
    <source>
        <dbReference type="Google" id="ProtNLM"/>
    </source>
</evidence>
<reference evidence="2 3" key="1">
    <citation type="submission" date="2020-03" db="EMBL/GenBank/DDBJ databases">
        <title>Genomic Encyclopedia of Type Strains, Phase IV (KMG-IV): sequencing the most valuable type-strain genomes for metagenomic binning, comparative biology and taxonomic classification.</title>
        <authorList>
            <person name="Goeker M."/>
        </authorList>
    </citation>
    <scope>NUCLEOTIDE SEQUENCE [LARGE SCALE GENOMIC DNA]</scope>
    <source>
        <strain evidence="2 3">DSM 101599</strain>
    </source>
</reference>
<keyword evidence="1" id="KW-0812">Transmembrane</keyword>
<sequence length="200" mass="23590">MINFNKIKKVASILLVFFIVLSTNLVDKDNYNKLRESVTNIYEDRIIASDLLFETVMLIHQKEVAIISLDSTFFKIKNRTNNLEISNYITRYDQTKLTEKEHTLFNDLKKDIKQLKEIEEKYILSKSITHKNQLLQNIKKITLKLQNLSKIQLDESKTQMFTSNNAMKTINIFTHLEIIFLVVMAILVQIIIFYEPKQKD</sequence>
<feature type="transmembrane region" description="Helical" evidence="1">
    <location>
        <begin position="172"/>
        <end position="194"/>
    </location>
</feature>
<evidence type="ECO:0000313" key="2">
    <source>
        <dbReference type="EMBL" id="NIJ45624.1"/>
    </source>
</evidence>
<protein>
    <recommendedName>
        <fullName evidence="4">Four helix bundle sensory module for signal transduction</fullName>
    </recommendedName>
</protein>
<accession>A0ABX0UB93</accession>